<keyword evidence="2" id="KW-1185">Reference proteome</keyword>
<organism evidence="1 2">
    <name type="scientific">Chryseobacterium populi</name>
    <dbReference type="NCBI Taxonomy" id="1144316"/>
    <lineage>
        <taxon>Bacteria</taxon>
        <taxon>Pseudomonadati</taxon>
        <taxon>Bacteroidota</taxon>
        <taxon>Flavobacteriia</taxon>
        <taxon>Flavobacteriales</taxon>
        <taxon>Weeksellaceae</taxon>
        <taxon>Chryseobacterium group</taxon>
        <taxon>Chryseobacterium</taxon>
    </lineage>
</organism>
<gene>
    <name evidence="1" type="ORF">PMI13_00994</name>
</gene>
<evidence type="ECO:0000313" key="2">
    <source>
        <dbReference type="Proteomes" id="UP000007509"/>
    </source>
</evidence>
<protein>
    <submittedName>
        <fullName evidence="1">Uncharacterized protein</fullName>
    </submittedName>
</protein>
<proteinExistence type="predicted"/>
<name>J3CM22_9FLAO</name>
<reference evidence="1 2" key="1">
    <citation type="journal article" date="2012" name="J. Bacteriol.">
        <title>Twenty-one genome sequences from Pseudomonas species and 19 genome sequences from diverse bacteria isolated from the rhizosphere and endosphere of Populus deltoides.</title>
        <authorList>
            <person name="Brown S.D."/>
            <person name="Utturkar S.M."/>
            <person name="Klingeman D.M."/>
            <person name="Johnson C.M."/>
            <person name="Martin S.L."/>
            <person name="Land M.L."/>
            <person name="Lu T.Y."/>
            <person name="Schadt C.W."/>
            <person name="Doktycz M.J."/>
            <person name="Pelletier D.A."/>
        </authorList>
    </citation>
    <scope>NUCLEOTIDE SEQUENCE [LARGE SCALE GENOMIC DNA]</scope>
    <source>
        <strain evidence="1 2">CF314</strain>
    </source>
</reference>
<dbReference type="RefSeq" id="WP_007841243.1">
    <property type="nucleotide sequence ID" value="NZ_AKJY01000014.1"/>
</dbReference>
<dbReference type="Proteomes" id="UP000007509">
    <property type="component" value="Unassembled WGS sequence"/>
</dbReference>
<accession>J3CM22</accession>
<dbReference type="EMBL" id="AKJY01000014">
    <property type="protein sequence ID" value="EJL74261.1"/>
    <property type="molecule type" value="Genomic_DNA"/>
</dbReference>
<evidence type="ECO:0000313" key="1">
    <source>
        <dbReference type="EMBL" id="EJL74261.1"/>
    </source>
</evidence>
<comment type="caution">
    <text evidence="1">The sequence shown here is derived from an EMBL/GenBank/DDBJ whole genome shotgun (WGS) entry which is preliminary data.</text>
</comment>
<dbReference type="AlphaFoldDB" id="J3CM22"/>
<sequence length="51" mass="5554">MKKITENKKQFTVLNSKNMKAIVGGDGNTPVVPKEEPKRITEVAPVLIGGF</sequence>
<dbReference type="PATRIC" id="fig|1144316.3.peg.1006"/>